<keyword evidence="6" id="KW-1185">Reference proteome</keyword>
<dbReference type="PROSITE" id="PS50901">
    <property type="entry name" value="FTSK"/>
    <property type="match status" value="1"/>
</dbReference>
<organism evidence="5 6">
    <name type="scientific">Paenibacillus plantiphilus</name>
    <dbReference type="NCBI Taxonomy" id="2905650"/>
    <lineage>
        <taxon>Bacteria</taxon>
        <taxon>Bacillati</taxon>
        <taxon>Bacillota</taxon>
        <taxon>Bacilli</taxon>
        <taxon>Bacillales</taxon>
        <taxon>Paenibacillaceae</taxon>
        <taxon>Paenibacillus</taxon>
    </lineage>
</organism>
<dbReference type="InterPro" id="IPR002543">
    <property type="entry name" value="FtsK_dom"/>
</dbReference>
<evidence type="ECO:0000256" key="3">
    <source>
        <dbReference type="PROSITE-ProRule" id="PRU00289"/>
    </source>
</evidence>
<dbReference type="PANTHER" id="PTHR22683">
    <property type="entry name" value="SPORULATION PROTEIN RELATED"/>
    <property type="match status" value="1"/>
</dbReference>
<dbReference type="InterPro" id="IPR027417">
    <property type="entry name" value="P-loop_NTPase"/>
</dbReference>
<dbReference type="SUPFAM" id="SSF52540">
    <property type="entry name" value="P-loop containing nucleoside triphosphate hydrolases"/>
    <property type="match status" value="1"/>
</dbReference>
<protein>
    <recommendedName>
        <fullName evidence="4">FtsK domain-containing protein</fullName>
    </recommendedName>
</protein>
<reference evidence="5" key="1">
    <citation type="submission" date="2022-01" db="EMBL/GenBank/DDBJ databases">
        <authorList>
            <person name="Criscuolo A."/>
        </authorList>
    </citation>
    <scope>NUCLEOTIDE SEQUENCE</scope>
    <source>
        <strain evidence="5">CIP111893</strain>
    </source>
</reference>
<evidence type="ECO:0000313" key="6">
    <source>
        <dbReference type="Proteomes" id="UP000838686"/>
    </source>
</evidence>
<gene>
    <name evidence="5" type="ORF">PAECIP111893_03621</name>
</gene>
<dbReference type="InterPro" id="IPR050206">
    <property type="entry name" value="FtsK/SpoIIIE/SftA"/>
</dbReference>
<evidence type="ECO:0000256" key="2">
    <source>
        <dbReference type="ARBA" id="ARBA00022840"/>
    </source>
</evidence>
<name>A0ABM9CHY0_9BACL</name>
<keyword evidence="2 3" id="KW-0067">ATP-binding</keyword>
<proteinExistence type="predicted"/>
<evidence type="ECO:0000256" key="1">
    <source>
        <dbReference type="ARBA" id="ARBA00022741"/>
    </source>
</evidence>
<dbReference type="Gene3D" id="3.30.980.40">
    <property type="match status" value="1"/>
</dbReference>
<dbReference type="Pfam" id="PF01580">
    <property type="entry name" value="FtsK_SpoIIIE"/>
    <property type="match status" value="1"/>
</dbReference>
<dbReference type="Proteomes" id="UP000838686">
    <property type="component" value="Unassembled WGS sequence"/>
</dbReference>
<keyword evidence="1 3" id="KW-0547">Nucleotide-binding</keyword>
<sequence>MKAKQELLIELLINRLSETKIGILIKGINDIAPDAISVAVAAALNKKIFVSAVGYENIEEIDGNDLVVSTRIEKAVMWRSEPEKAGAIITFVRTDSDKLHSLAEFDLVSARDLSKHLLEYCIKQETNTPTINFWRALLDTSSYYSYETLYAFVEAVTNESDINAAIPKSMWILGLLCDFDILSTNIKPADRLQRNRELIVAIGQMSEESRKKLSRSLVKATKDDKEHLQEAYKHLQNFYKFGRKNTLSLLSFEIVQKLFAATKSDNRIMENTEGVSTPKDEKNAAIINGKELESLITNTIVTPSEDELEDLNELFGELKKRFDENTDESKNSYTSIGGIFDDRKIVFEAHNTPLRKLVGVACNEANWGGILETSEIVLRDVVASEAEGFIPFVPDSIDTKTSFDNSSLFSFMSRFDDQFSEKKLESAESFMPIINRIIESRKVLLEHIDLIMYYPVLSFGVDKNLLEALNKYVESWASLLRAYCNNELSMHEISQKGSNFVARALLLLDVLYIKTPVEWKGMLMPLHPLYLWRYYEVFKELTNNREQMSEEDAKNLTEVFTSLPQIMNFLVVDKMITNSVSTELPCSGSIEMLPTFENKTNRYLGYDGTQAVEEILSRWVAFAPYTKSEVRICTVDAPDLPSILKSLKLFIDNNGCERIVYFAYLTRNQNGNSELAKLDYSSKDYEIGNLIKSGRISISIKNVASSNDVKQELQKKPVHLAFYFDQAAYSIDYGPSTKSLYINPLVVTYDYEFDDITHRGDIFPSSDMDSGLIGDYHKVMRHAEIVTANRNPRPTYNPDADISSVVSTIENGETQWLIAADRTTNNYLPRNTIPIGEKQYGRRMVSIWAAKDSRIIGQYLNLLRQYNLYPDKEVLNKILSQFGHISSEGLISIPRSGADAQAIANRKKGLIGTVFAAAWYTKKYPNALVASLDTPDARLWLNDSSIGNERADLIGLRYDEDTNSLYIQPIEVKTRDDSPDARLSVDEHTGAKLVTGHAADQIASVVGMLKEIFNLVETESLNMFVAARREVLKYQVVSECFRHVHDSKWQKQWSQVLKKAFSTTRAGNINIFVSGMLLHIKLSESNGGKTVHALHPEFDDCPIEFVELTAKEIQADIFGAPFSMTNSVKEIDFDETSENTPETEIEIDNDVLEEDVINEVVQQSPEVASIEYSHPPNEAVAINEAAATKEYNELIATKKEEKDIKVSVDVVSKDEIEQLARDFTRSCSDYHINLKECDPSKAVVGPSIIRLYFKLSRGQSLQAVENHLEDIGREMKRTGILIQVIHNSDEIILDVPRLQREQVLFSEVVGKLPDTTSPEKLFFPIGRTPDGRDIIKDLGEMPHILIGGSTGSGKTVFLFTLLASLLKTHPTENELQLLLSSSGLEDFVHFEGLPHLVGGKIISDAHEATEVIKNVVFTEFERREKILADARVANIIQYNQKFEVKLAPMVVVIDEFADLSDQLEKKKDKEAFFTPVKRIAQIGRKRGIHLVLCTQRPAANLVPSNIKSQLNGRLALRVNDANSSRMILEEAGAQHLQKHGDLIYKNSSEIERAQGYYISIEELDDIVNQVISASRT</sequence>
<evidence type="ECO:0000313" key="5">
    <source>
        <dbReference type="EMBL" id="CAH1213056.1"/>
    </source>
</evidence>
<dbReference type="PANTHER" id="PTHR22683:SF1">
    <property type="entry name" value="TYPE VII SECRETION SYSTEM PROTEIN ESSC"/>
    <property type="match status" value="1"/>
</dbReference>
<feature type="domain" description="FtsK" evidence="4">
    <location>
        <begin position="1331"/>
        <end position="1525"/>
    </location>
</feature>
<dbReference type="EMBL" id="CAKMMF010000021">
    <property type="protein sequence ID" value="CAH1213056.1"/>
    <property type="molecule type" value="Genomic_DNA"/>
</dbReference>
<feature type="binding site" evidence="3">
    <location>
        <begin position="1348"/>
        <end position="1355"/>
    </location>
    <ligand>
        <name>ATP</name>
        <dbReference type="ChEBI" id="CHEBI:30616"/>
    </ligand>
</feature>
<evidence type="ECO:0000259" key="4">
    <source>
        <dbReference type="PROSITE" id="PS50901"/>
    </source>
</evidence>
<dbReference type="Gene3D" id="3.40.50.300">
    <property type="entry name" value="P-loop containing nucleotide triphosphate hydrolases"/>
    <property type="match status" value="1"/>
</dbReference>
<accession>A0ABM9CHY0</accession>
<dbReference type="RefSeq" id="WP_236343995.1">
    <property type="nucleotide sequence ID" value="NZ_CAKMMF010000021.1"/>
</dbReference>
<comment type="caution">
    <text evidence="5">The sequence shown here is derived from an EMBL/GenBank/DDBJ whole genome shotgun (WGS) entry which is preliminary data.</text>
</comment>